<evidence type="ECO:0000259" key="3">
    <source>
        <dbReference type="Pfam" id="PF21035"/>
    </source>
</evidence>
<dbReference type="PANTHER" id="PTHR34523">
    <property type="entry name" value="COILED-COIL DOMAIN-CONTAINING PROTEIN 138"/>
    <property type="match status" value="1"/>
</dbReference>
<accession>A0AA36FAF2</accession>
<dbReference type="Pfam" id="PF21035">
    <property type="entry name" value="CCDC138_C"/>
    <property type="match status" value="1"/>
</dbReference>
<dbReference type="Proteomes" id="UP001162480">
    <property type="component" value="Chromosome 13"/>
</dbReference>
<feature type="coiled-coil region" evidence="1">
    <location>
        <begin position="118"/>
        <end position="146"/>
    </location>
</feature>
<keyword evidence="1" id="KW-0175">Coiled coil</keyword>
<feature type="domain" description="Coiled-coil" evidence="3">
    <location>
        <begin position="292"/>
        <end position="602"/>
    </location>
</feature>
<evidence type="ECO:0000256" key="2">
    <source>
        <dbReference type="SAM" id="MobiDB-lite"/>
    </source>
</evidence>
<dbReference type="InterPro" id="IPR048751">
    <property type="entry name" value="CCDC138_CC"/>
</dbReference>
<evidence type="ECO:0000259" key="4">
    <source>
        <dbReference type="Pfam" id="PF21037"/>
    </source>
</evidence>
<organism evidence="5 6">
    <name type="scientific">Octopus vulgaris</name>
    <name type="common">Common octopus</name>
    <dbReference type="NCBI Taxonomy" id="6645"/>
    <lineage>
        <taxon>Eukaryota</taxon>
        <taxon>Metazoa</taxon>
        <taxon>Spiralia</taxon>
        <taxon>Lophotrochozoa</taxon>
        <taxon>Mollusca</taxon>
        <taxon>Cephalopoda</taxon>
        <taxon>Coleoidea</taxon>
        <taxon>Octopodiformes</taxon>
        <taxon>Octopoda</taxon>
        <taxon>Incirrata</taxon>
        <taxon>Octopodidae</taxon>
        <taxon>Octopus</taxon>
    </lineage>
</organism>
<protein>
    <recommendedName>
        <fullName evidence="7">Coiled-coil domain-containing protein 138</fullName>
    </recommendedName>
</protein>
<dbReference type="Pfam" id="PF21037">
    <property type="entry name" value="CCDC138_cc"/>
    <property type="match status" value="1"/>
</dbReference>
<reference evidence="5" key="1">
    <citation type="submission" date="2023-08" db="EMBL/GenBank/DDBJ databases">
        <authorList>
            <person name="Alioto T."/>
            <person name="Alioto T."/>
            <person name="Gomez Garrido J."/>
        </authorList>
    </citation>
    <scope>NUCLEOTIDE SEQUENCE</scope>
</reference>
<gene>
    <name evidence="5" type="ORF">OCTVUL_1B010798</name>
</gene>
<feature type="domain" description="Coiled-coil-domain-containing protein 138 coiled-coil" evidence="4">
    <location>
        <begin position="188"/>
        <end position="245"/>
    </location>
</feature>
<dbReference type="AlphaFoldDB" id="A0AA36FAF2"/>
<keyword evidence="6" id="KW-1185">Reference proteome</keyword>
<dbReference type="EMBL" id="OX597826">
    <property type="protein sequence ID" value="CAI9731781.1"/>
    <property type="molecule type" value="Genomic_DNA"/>
</dbReference>
<feature type="region of interest" description="Disordered" evidence="2">
    <location>
        <begin position="84"/>
        <end position="109"/>
    </location>
</feature>
<name>A0AA36FAF2_OCTVU</name>
<evidence type="ECO:0000313" key="6">
    <source>
        <dbReference type="Proteomes" id="UP001162480"/>
    </source>
</evidence>
<evidence type="ECO:0000313" key="5">
    <source>
        <dbReference type="EMBL" id="CAI9731781.1"/>
    </source>
</evidence>
<dbReference type="PANTHER" id="PTHR34523:SF1">
    <property type="entry name" value="COILED-COIL DOMAIN-CONTAINING PROTEIN 138"/>
    <property type="match status" value="1"/>
</dbReference>
<proteinExistence type="predicted"/>
<dbReference type="InterPro" id="IPR048750">
    <property type="entry name" value="CCDC138_C"/>
</dbReference>
<feature type="compositionally biased region" description="Acidic residues" evidence="2">
    <location>
        <begin position="88"/>
        <end position="103"/>
    </location>
</feature>
<sequence length="613" mass="69756">MAFDTESHIFLQRTGSSFRMASKDSDIESAVFPKQELNGYGLNFDDSTESLYDFCRTSLQSVLNMDTDTGSHCQCKCHPRKSTGLEGNDYDDDDDVDNDNYDSADDRSRSKSNVIGIMQELQKISAKLKEENHVLAEKKKDLLRREQLLSVSQKNFQTIVELEIKRKMEGIEKQELEKSLIHLKEKIKENKRLRENFETLKSANEVLRSEVESLTNERTKCDKQINSLQARLTNLQRLHEQNQKQIVPSLAIDVKQETTSSKTAKSSTEKPHKRSLKASKVLQCIGDLLPSLLTWLVDMQLAAPLRNSVAHLPHQLNAQESSIIRKPRSVSERCLKVIPALVEFLREYPSFSGSVSLPCLQFVYWAIKNLEDSHNQSKSGLSSTLRRLGEELYHSRASTTARITEEDILIEQKDALPPLPNTNKEGLFFKSSDCHVRLLCALIVLKTVSQVDFLANVLDDLKNELKSDRGKELFLFYQGTPVVLQYLKPIHKTLVNNAVDVFLPLSMESPHLNQFLTSCSNETWFRTVAVVLRAVNMDDKIFEKLSIILQKLSKIRHNKKLFDVYSITALIQELSRSTSTCSSNQQDYSFLELNLRSILFNLNCVGSSNVSTT</sequence>
<evidence type="ECO:0008006" key="7">
    <source>
        <dbReference type="Google" id="ProtNLM"/>
    </source>
</evidence>
<feature type="coiled-coil region" evidence="1">
    <location>
        <begin position="173"/>
        <end position="245"/>
    </location>
</feature>
<dbReference type="InterPro" id="IPR038798">
    <property type="entry name" value="CCDC138"/>
</dbReference>
<evidence type="ECO:0000256" key="1">
    <source>
        <dbReference type="SAM" id="Coils"/>
    </source>
</evidence>